<feature type="transmembrane region" description="Helical" evidence="1">
    <location>
        <begin position="32"/>
        <end position="54"/>
    </location>
</feature>
<dbReference type="Pfam" id="PF06686">
    <property type="entry name" value="SpoIIIAC"/>
    <property type="match status" value="2"/>
</dbReference>
<proteinExistence type="predicted"/>
<accession>A0A858BW82</accession>
<gene>
    <name evidence="2" type="ORF">Ami103574_08895</name>
</gene>
<dbReference type="Proteomes" id="UP000466848">
    <property type="component" value="Chromosome"/>
</dbReference>
<name>A0A858BW82_9FIRM</name>
<feature type="transmembrane region" description="Helical" evidence="1">
    <location>
        <begin position="107"/>
        <end position="127"/>
    </location>
</feature>
<evidence type="ECO:0000313" key="2">
    <source>
        <dbReference type="EMBL" id="QIB69439.1"/>
    </source>
</evidence>
<dbReference type="EMBL" id="CP048649">
    <property type="protein sequence ID" value="QIB69439.1"/>
    <property type="molecule type" value="Genomic_DNA"/>
</dbReference>
<dbReference type="RefSeq" id="WP_163066682.1">
    <property type="nucleotide sequence ID" value="NZ_CP048649.1"/>
</dbReference>
<keyword evidence="1" id="KW-0472">Membrane</keyword>
<sequence length="128" mass="13913">MDILKIALIALVGVICSQIVKGFKPELALYVVLATVIIIFSMALEKLMSVFSFLQNIYGSITYGKTFFPIIIKVLVVAYIADFTAQLCKDSGEGAIASKVELAGKIIIFYLSIPILIAILQLINGVLQ</sequence>
<evidence type="ECO:0000256" key="1">
    <source>
        <dbReference type="SAM" id="Phobius"/>
    </source>
</evidence>
<keyword evidence="1" id="KW-1133">Transmembrane helix</keyword>
<keyword evidence="3" id="KW-1185">Reference proteome</keyword>
<dbReference type="InterPro" id="IPR025664">
    <property type="entry name" value="Spore_III_AC/AD"/>
</dbReference>
<dbReference type="KEGG" id="abut:Ami103574_08895"/>
<feature type="transmembrane region" description="Helical" evidence="1">
    <location>
        <begin position="66"/>
        <end position="87"/>
    </location>
</feature>
<reference evidence="2 3" key="1">
    <citation type="submission" date="2020-02" db="EMBL/GenBank/DDBJ databases">
        <authorList>
            <person name="Kim Y.B."/>
            <person name="Roh S.W."/>
        </authorList>
    </citation>
    <scope>NUCLEOTIDE SEQUENCE [LARGE SCALE GENOMIC DNA]</scope>
    <source>
        <strain evidence="2 3">DSM 103574</strain>
    </source>
</reference>
<organism evidence="2 3">
    <name type="scientific">Aminipila butyrica</name>
    <dbReference type="NCBI Taxonomy" id="433296"/>
    <lineage>
        <taxon>Bacteria</taxon>
        <taxon>Bacillati</taxon>
        <taxon>Bacillota</taxon>
        <taxon>Clostridia</taxon>
        <taxon>Peptostreptococcales</taxon>
        <taxon>Anaerovoracaceae</taxon>
        <taxon>Aminipila</taxon>
    </lineage>
</organism>
<keyword evidence="1" id="KW-0812">Transmembrane</keyword>
<protein>
    <submittedName>
        <fullName evidence="2">Stage III sporulation protein AD</fullName>
    </submittedName>
</protein>
<evidence type="ECO:0000313" key="3">
    <source>
        <dbReference type="Proteomes" id="UP000466848"/>
    </source>
</evidence>
<dbReference type="AlphaFoldDB" id="A0A858BW82"/>